<name>A0A8S1GNF0_9PELO</name>
<evidence type="ECO:0000313" key="1">
    <source>
        <dbReference type="EMBL" id="CAD6184192.1"/>
    </source>
</evidence>
<gene>
    <name evidence="1" type="ORF">CAUJ_LOCUS111</name>
</gene>
<reference evidence="1" key="1">
    <citation type="submission" date="2020-10" db="EMBL/GenBank/DDBJ databases">
        <authorList>
            <person name="Kikuchi T."/>
        </authorList>
    </citation>
    <scope>NUCLEOTIDE SEQUENCE</scope>
    <source>
        <strain evidence="1">NKZ352</strain>
    </source>
</reference>
<proteinExistence type="predicted"/>
<dbReference type="Proteomes" id="UP000835052">
    <property type="component" value="Unassembled WGS sequence"/>
</dbReference>
<dbReference type="EMBL" id="CAJGYM010000001">
    <property type="protein sequence ID" value="CAD6184192.1"/>
    <property type="molecule type" value="Genomic_DNA"/>
</dbReference>
<keyword evidence="2" id="KW-1185">Reference proteome</keyword>
<sequence length="273" mass="31643">MNSSFGSPRPSVGILKEQRIVESTQSATLLEKISFEDDFYDKPTSSTPGSLSPAQNSEPLLFDESLQEDLEVLRTFIFNETGKSVIPEAHSSLPYYRKVYRQMLSARDLVQEAWKIQYRRFHWMRKVYELNIMDLRNLESLRTKVVHQLKELRSKKIFQLLNITHSTQRPVNVLIEMHAEDIYSGLSDGDESGEFQKFSEISLLCSKALPSLDVLIQKTKELTARRITLQKNQRASRRSRADSSRADDLTNKLKSLSLHDLRHLCKQIKEREL</sequence>
<organism evidence="1 2">
    <name type="scientific">Caenorhabditis auriculariae</name>
    <dbReference type="NCBI Taxonomy" id="2777116"/>
    <lineage>
        <taxon>Eukaryota</taxon>
        <taxon>Metazoa</taxon>
        <taxon>Ecdysozoa</taxon>
        <taxon>Nematoda</taxon>
        <taxon>Chromadorea</taxon>
        <taxon>Rhabditida</taxon>
        <taxon>Rhabditina</taxon>
        <taxon>Rhabditomorpha</taxon>
        <taxon>Rhabditoidea</taxon>
        <taxon>Rhabditidae</taxon>
        <taxon>Peloderinae</taxon>
        <taxon>Caenorhabditis</taxon>
    </lineage>
</organism>
<protein>
    <submittedName>
        <fullName evidence="1">Uncharacterized protein</fullName>
    </submittedName>
</protein>
<comment type="caution">
    <text evidence="1">The sequence shown here is derived from an EMBL/GenBank/DDBJ whole genome shotgun (WGS) entry which is preliminary data.</text>
</comment>
<dbReference type="AlphaFoldDB" id="A0A8S1GNF0"/>
<accession>A0A8S1GNF0</accession>
<evidence type="ECO:0000313" key="2">
    <source>
        <dbReference type="Proteomes" id="UP000835052"/>
    </source>
</evidence>